<dbReference type="InterPro" id="IPR050708">
    <property type="entry name" value="T6SS_VgrG/RHS"/>
</dbReference>
<dbReference type="NCBIfam" id="TIGR01643">
    <property type="entry name" value="YD_repeat_2x"/>
    <property type="match status" value="9"/>
</dbReference>
<keyword evidence="1" id="KW-0677">Repeat</keyword>
<keyword evidence="6" id="KW-1185">Reference proteome</keyword>
<dbReference type="SUPFAM" id="SSF50960">
    <property type="entry name" value="TolB, C-terminal domain"/>
    <property type="match status" value="1"/>
</dbReference>
<protein>
    <submittedName>
        <fullName evidence="5">RHS repeat-associated core domain-containing protein</fullName>
    </submittedName>
</protein>
<dbReference type="PANTHER" id="PTHR32305">
    <property type="match status" value="1"/>
</dbReference>
<dbReference type="PANTHER" id="PTHR32305:SF15">
    <property type="entry name" value="PROTEIN RHSA-RELATED"/>
    <property type="match status" value="1"/>
</dbReference>
<dbReference type="InterPro" id="IPR045351">
    <property type="entry name" value="DUF6531"/>
</dbReference>
<dbReference type="PRINTS" id="PR00394">
    <property type="entry name" value="RHSPROTEIN"/>
</dbReference>
<dbReference type="Proteomes" id="UP001550628">
    <property type="component" value="Unassembled WGS sequence"/>
</dbReference>
<proteinExistence type="predicted"/>
<organism evidence="5 6">
    <name type="scientific">Nocardia rhamnosiphila</name>
    <dbReference type="NCBI Taxonomy" id="426716"/>
    <lineage>
        <taxon>Bacteria</taxon>
        <taxon>Bacillati</taxon>
        <taxon>Actinomycetota</taxon>
        <taxon>Actinomycetes</taxon>
        <taxon>Mycobacteriales</taxon>
        <taxon>Nocardiaceae</taxon>
        <taxon>Nocardia</taxon>
    </lineage>
</organism>
<dbReference type="Pfam" id="PF20148">
    <property type="entry name" value="DUF6531"/>
    <property type="match status" value="1"/>
</dbReference>
<dbReference type="Pfam" id="PF25023">
    <property type="entry name" value="TEN_YD-shell"/>
    <property type="match status" value="1"/>
</dbReference>
<name>A0ABV2WT73_9NOCA</name>
<dbReference type="InterPro" id="IPR056823">
    <property type="entry name" value="TEN-like_YD-shell"/>
</dbReference>
<gene>
    <name evidence="5" type="ORF">ABZ510_19810</name>
</gene>
<evidence type="ECO:0000256" key="2">
    <source>
        <dbReference type="SAM" id="MobiDB-lite"/>
    </source>
</evidence>
<evidence type="ECO:0000259" key="3">
    <source>
        <dbReference type="Pfam" id="PF20148"/>
    </source>
</evidence>
<evidence type="ECO:0000259" key="4">
    <source>
        <dbReference type="Pfam" id="PF25023"/>
    </source>
</evidence>
<comment type="caution">
    <text evidence="5">The sequence shown here is derived from an EMBL/GenBank/DDBJ whole genome shotgun (WGS) entry which is preliminary data.</text>
</comment>
<evidence type="ECO:0000313" key="5">
    <source>
        <dbReference type="EMBL" id="MEU1954097.1"/>
    </source>
</evidence>
<feature type="domain" description="DUF6531" evidence="3">
    <location>
        <begin position="113"/>
        <end position="184"/>
    </location>
</feature>
<feature type="domain" description="Teneurin-like YD-shell" evidence="4">
    <location>
        <begin position="864"/>
        <end position="1134"/>
    </location>
</feature>
<feature type="region of interest" description="Disordered" evidence="2">
    <location>
        <begin position="53"/>
        <end position="87"/>
    </location>
</feature>
<dbReference type="EMBL" id="JBEYBF010000013">
    <property type="protein sequence ID" value="MEU1954097.1"/>
    <property type="molecule type" value="Genomic_DNA"/>
</dbReference>
<accession>A0ABV2WT73</accession>
<evidence type="ECO:0000256" key="1">
    <source>
        <dbReference type="ARBA" id="ARBA00022737"/>
    </source>
</evidence>
<feature type="compositionally biased region" description="Basic and acidic residues" evidence="2">
    <location>
        <begin position="73"/>
        <end position="87"/>
    </location>
</feature>
<dbReference type="Gene3D" id="2.180.10.10">
    <property type="entry name" value="RHS repeat-associated core"/>
    <property type="match status" value="3"/>
</dbReference>
<sequence length="1299" mass="142242">MFASKILVSAGERLSKVGRTVAFGWNRASPNHDDALSTVAKIHSDNDSRAAAVVPSGASATPADTPRIFNPEPRSDHRFPSDRAEADRGVAHAALTDRSEMNRTADQVTVCNDPVDIATGEFVLPATDLRLPGVLTLMLRRRHRSGYRFGRWFGPSWSATIDMRVVVDTGTVTFVGEDGLLLVYAHPAPGRSVLPINGGPQWPLSAAPGGGYVVTEPDRELTWYFAVPEPGTPDRQRSGYVLSAITDRYENHIRFRYDEDGAPTEIEHSGGYRVRIDSAHGRVVALQVLGKTAGDDRTVDTVREFGYREGRLETVRNGVGAETRYTYDAAERMTSWTDSNGNRMSNTYDDAGRVVAQHGSAGILDAYFEYSVDEESGVRRTVHIDSAGAATHYVLDREFRVRERIDPLGGRTHIEYAEGENPIRVLAADGTTTAYRYDTDGNPVEIIRPDGLPIRIFYAGRRRAATIIEADGASHTREWSEAGELSAMTTPDGVRTEYSRHRSGAVATITGSAGARTRIEVDAAGLPVQVTEPDGAVTTVVRDHFGRPVTVTDAIGGVTSYTWSGDDRLVARTDPDGHGEAWVFDGEGNLTEHMDRGGGRTRFDYGAFDLLHSRTGPDGATTRYTWDTQRRLVGISGPLGDIWRYTYDAVGRCTGETDDTGALTRYTHDPCGRVVTVTPATGVTRTHTYDSLGRVTAIVAESGDWLRYTYDAAGRMTSAVSGLRDSAVHTVRFTHTGDGRLKTEQLDDRAPSTVEYDRHGRRRAHTAPSGVVTAWQYDPAGRVTAMRSGGRRLRFVHDRLGRLTGWRTGDLTVDRVLSGVGHTTAQIVGTVATGANAGGLVRRDDYSWRPDGYPIEQTTVEGHGAAVRRRYTLDEIGRVTGMVSGDRVVEQYGYDLLGNILSAAADGATSAPVSSRVDVAPDPADGRARREYRKNRLVRRGRTRFHYDAAGRLVRTATARPSRPPAIRHYRYDAFDQLTELRTEAGERWRYGYDALGRRVAKLRLADDGTVLGRTHYAWDGNRVTEQTTEDTTTHWSYRPGTHIPLTQIVDRAAADREFVAVVTDLVGAPIRLVAASGQVAAAATGTLWGETTWSGSTDTPLRFPGQQYDPESGLHYNLHRTYDPATGRYLTRDPLGPVPAPNPVTYPHNPVVWCDPTGLVPDACGPVRRHRDFAHGTSAVHADYISVYGLKSEVARTASAGGAMGRPGAFFTHEVENGQSPGFQAAYEWGLRHSTGDSPSTVLVGRLPESAYQELVEQGLITVRPVGHGVPDETIFHPWSFHLLNDQMEWITKVTPEI</sequence>
<dbReference type="RefSeq" id="WP_356954101.1">
    <property type="nucleotide sequence ID" value="NZ_JBEYBD010000001.1"/>
</dbReference>
<dbReference type="InterPro" id="IPR031325">
    <property type="entry name" value="RHS_repeat"/>
</dbReference>
<reference evidence="5 6" key="1">
    <citation type="submission" date="2024-06" db="EMBL/GenBank/DDBJ databases">
        <title>The Natural Products Discovery Center: Release of the First 8490 Sequenced Strains for Exploring Actinobacteria Biosynthetic Diversity.</title>
        <authorList>
            <person name="Kalkreuter E."/>
            <person name="Kautsar S.A."/>
            <person name="Yang D."/>
            <person name="Bader C.D."/>
            <person name="Teijaro C.N."/>
            <person name="Fluegel L."/>
            <person name="Davis C.M."/>
            <person name="Simpson J.R."/>
            <person name="Lauterbach L."/>
            <person name="Steele A.D."/>
            <person name="Gui C."/>
            <person name="Meng S."/>
            <person name="Li G."/>
            <person name="Viehrig K."/>
            <person name="Ye F."/>
            <person name="Su P."/>
            <person name="Kiefer A.F."/>
            <person name="Nichols A."/>
            <person name="Cepeda A.J."/>
            <person name="Yan W."/>
            <person name="Fan B."/>
            <person name="Jiang Y."/>
            <person name="Adhikari A."/>
            <person name="Zheng C.-J."/>
            <person name="Schuster L."/>
            <person name="Cowan T.M."/>
            <person name="Smanski M.J."/>
            <person name="Chevrette M.G."/>
            <person name="De Carvalho L.P.S."/>
            <person name="Shen B."/>
        </authorList>
    </citation>
    <scope>NUCLEOTIDE SEQUENCE [LARGE SCALE GENOMIC DNA]</scope>
    <source>
        <strain evidence="5 6">NPDC019708</strain>
    </source>
</reference>
<dbReference type="Pfam" id="PF05593">
    <property type="entry name" value="RHS_repeat"/>
    <property type="match status" value="6"/>
</dbReference>
<dbReference type="InterPro" id="IPR006530">
    <property type="entry name" value="YD"/>
</dbReference>
<dbReference type="NCBIfam" id="TIGR03696">
    <property type="entry name" value="Rhs_assc_core"/>
    <property type="match status" value="1"/>
</dbReference>
<evidence type="ECO:0000313" key="6">
    <source>
        <dbReference type="Proteomes" id="UP001550628"/>
    </source>
</evidence>
<dbReference type="InterPro" id="IPR022385">
    <property type="entry name" value="Rhs_assc_core"/>
</dbReference>